<dbReference type="AlphaFoldDB" id="C9E5S3"/>
<evidence type="ECO:0000313" key="1">
    <source>
        <dbReference type="EMBL" id="ACV96529.1"/>
    </source>
</evidence>
<protein>
    <submittedName>
        <fullName evidence="1">Uncharacterized protein</fullName>
    </submittedName>
</protein>
<organism evidence="1">
    <name type="scientific">Vibrio fluvialis</name>
    <dbReference type="NCBI Taxonomy" id="676"/>
    <lineage>
        <taxon>Bacteria</taxon>
        <taxon>Pseudomonadati</taxon>
        <taxon>Pseudomonadota</taxon>
        <taxon>Gammaproteobacteria</taxon>
        <taxon>Vibrionales</taxon>
        <taxon>Vibrionaceae</taxon>
        <taxon>Vibrio</taxon>
    </lineage>
</organism>
<accession>C9E5S3</accession>
<proteinExistence type="predicted"/>
<reference evidence="1" key="2">
    <citation type="submission" date="2009-08" db="EMBL/GenBank/DDBJ databases">
        <title>Vibrio fluvialis ICEVflInd1.</title>
        <authorList>
            <person name="Fouts D."/>
            <person name="Durkin S."/>
            <person name="Wozniak R."/>
            <person name="Waldor M."/>
        </authorList>
    </citation>
    <scope>NUCLEOTIDE SEQUENCE</scope>
    <source>
        <strain evidence="1">Ind1</strain>
    </source>
</reference>
<sequence>MPKREHFFRMTKFSVHGKQKSPPLLAGQFLTINLRSFV</sequence>
<name>C9E5S3_VIBFL</name>
<reference evidence="1" key="1">
    <citation type="journal article" date="2009" name="PLoS Genet.">
        <title>Comparative ICE genomics: insights into the evolution of the SXT/R391 family of ICEs.</title>
        <authorList>
            <person name="Wozniak R.A."/>
            <person name="Fouts D.E."/>
            <person name="Spagnoletti M."/>
            <person name="Colombo M.M."/>
            <person name="Ceccarelli D."/>
            <person name="Garriss G."/>
            <person name="Dery C."/>
            <person name="Burrus V."/>
            <person name="Waldor M.K."/>
        </authorList>
    </citation>
    <scope>NUCLEOTIDE SEQUENCE</scope>
    <source>
        <strain evidence="1">Ind1</strain>
    </source>
</reference>
<gene>
    <name evidence="1" type="ORF">ICEVFLIND1_0060</name>
</gene>
<dbReference type="EMBL" id="GQ463144">
    <property type="protein sequence ID" value="ACV96529.1"/>
    <property type="molecule type" value="Genomic_DNA"/>
</dbReference>